<dbReference type="Pfam" id="PF14684">
    <property type="entry name" value="Tricorn_C1"/>
    <property type="match status" value="1"/>
</dbReference>
<dbReference type="InterPro" id="IPR001478">
    <property type="entry name" value="PDZ"/>
</dbReference>
<dbReference type="InterPro" id="IPR012393">
    <property type="entry name" value="Tricorn_protease"/>
</dbReference>
<dbReference type="SUPFAM" id="SSF52096">
    <property type="entry name" value="ClpP/crotonase"/>
    <property type="match status" value="1"/>
</dbReference>
<dbReference type="PANTHER" id="PTHR43253:SF1">
    <property type="entry name" value="TRICORN PROTEASE HOMOLOG 2-RELATED"/>
    <property type="match status" value="1"/>
</dbReference>
<evidence type="ECO:0000256" key="10">
    <source>
        <dbReference type="SAM" id="MobiDB-lite"/>
    </source>
</evidence>
<dbReference type="GO" id="GO:0006508">
    <property type="term" value="P:proteolysis"/>
    <property type="evidence" value="ECO:0007669"/>
    <property type="project" value="UniProtKB-UniRule"/>
</dbReference>
<name>A0A5C7FU11_9BACT</name>
<dbReference type="Pfam" id="PF26549">
    <property type="entry name" value="Tricorn_N"/>
    <property type="match status" value="1"/>
</dbReference>
<feature type="domain" description="PDZ" evidence="12">
    <location>
        <begin position="789"/>
        <end position="853"/>
    </location>
</feature>
<evidence type="ECO:0000256" key="8">
    <source>
        <dbReference type="PIRSR" id="PIRSR036421-1"/>
    </source>
</evidence>
<dbReference type="Gene3D" id="3.90.226.10">
    <property type="entry name" value="2-enoyl-CoA Hydratase, Chain A, domain 1"/>
    <property type="match status" value="1"/>
</dbReference>
<dbReference type="InterPro" id="IPR028204">
    <property type="entry name" value="Tricorn_C1"/>
</dbReference>
<evidence type="ECO:0000256" key="11">
    <source>
        <dbReference type="SAM" id="SignalP"/>
    </source>
</evidence>
<evidence type="ECO:0000256" key="7">
    <source>
        <dbReference type="PIRNR" id="PIRNR036421"/>
    </source>
</evidence>
<organism evidence="13 14">
    <name type="scientific">Neolewinella aurantiaca</name>
    <dbReference type="NCBI Taxonomy" id="2602767"/>
    <lineage>
        <taxon>Bacteria</taxon>
        <taxon>Pseudomonadati</taxon>
        <taxon>Bacteroidota</taxon>
        <taxon>Saprospiria</taxon>
        <taxon>Saprospirales</taxon>
        <taxon>Lewinellaceae</taxon>
        <taxon>Neolewinella</taxon>
    </lineage>
</organism>
<dbReference type="Gene3D" id="2.30.42.10">
    <property type="match status" value="1"/>
</dbReference>
<dbReference type="CDD" id="cd07562">
    <property type="entry name" value="Peptidase_S41_TRI"/>
    <property type="match status" value="1"/>
</dbReference>
<dbReference type="EC" id="3.4.21.-" evidence="7"/>
<feature type="active site" description="Charge relay system" evidence="8">
    <location>
        <position position="1044"/>
    </location>
</feature>
<dbReference type="InterPro" id="IPR005151">
    <property type="entry name" value="Tail-specific_protease"/>
</dbReference>
<dbReference type="GO" id="GO:0008236">
    <property type="term" value="F:serine-type peptidase activity"/>
    <property type="evidence" value="ECO:0007669"/>
    <property type="project" value="UniProtKB-UniRule"/>
</dbReference>
<dbReference type="InterPro" id="IPR011659">
    <property type="entry name" value="WD40"/>
</dbReference>
<feature type="chain" id="PRO_5022783499" description="Tricorn protease homolog" evidence="11">
    <location>
        <begin position="19"/>
        <end position="1081"/>
    </location>
</feature>
<feature type="active site" description="Charge relay system" evidence="8">
    <location>
        <position position="770"/>
    </location>
</feature>
<dbReference type="OrthoDB" id="9815657at2"/>
<evidence type="ECO:0000313" key="13">
    <source>
        <dbReference type="EMBL" id="TXF89772.1"/>
    </source>
</evidence>
<keyword evidence="14" id="KW-1185">Reference proteome</keyword>
<reference evidence="13 14" key="1">
    <citation type="submission" date="2019-08" db="EMBL/GenBank/DDBJ databases">
        <title>Lewinella sp. strain SSH13 Genome sequencing and assembly.</title>
        <authorList>
            <person name="Kim I."/>
        </authorList>
    </citation>
    <scope>NUCLEOTIDE SEQUENCE [LARGE SCALE GENOMIC DNA]</scope>
    <source>
        <strain evidence="13 14">SSH13</strain>
    </source>
</reference>
<evidence type="ECO:0000256" key="9">
    <source>
        <dbReference type="PIRSR" id="PIRSR036421-3"/>
    </source>
</evidence>
<dbReference type="Pfam" id="PF03572">
    <property type="entry name" value="Peptidase_S41"/>
    <property type="match status" value="1"/>
</dbReference>
<evidence type="ECO:0000259" key="12">
    <source>
        <dbReference type="PROSITE" id="PS50106"/>
    </source>
</evidence>
<dbReference type="SUPFAM" id="SSF69304">
    <property type="entry name" value="Tricorn protease N-terminal domain"/>
    <property type="match status" value="1"/>
</dbReference>
<dbReference type="Gene3D" id="2.120.10.30">
    <property type="entry name" value="TolB, C-terminal domain"/>
    <property type="match status" value="1"/>
</dbReference>
<evidence type="ECO:0000256" key="1">
    <source>
        <dbReference type="ARBA" id="ARBA00004496"/>
    </source>
</evidence>
<dbReference type="SUPFAM" id="SSF82171">
    <property type="entry name" value="DPP6 N-terminal domain-like"/>
    <property type="match status" value="1"/>
</dbReference>
<dbReference type="AlphaFoldDB" id="A0A5C7FU11"/>
<sequence>MKNLLLLFCAIVSFSSYGQTAPNWLRHAAISPDGSQIAFTYKGDLYKVPAAGGTATQLTFHDAHDYMATWSKDGKQLAFASERYGNFDVFVMPATGGQARRLTFHSNAEVPYSFAPDGKSVYFGALRQDDVRHRQYPHRSQSELYSVPVDAGRVSQVMTVPAEFVQATKDGKTIFYHDKKGGEDEYRKHQNSSITRDLWRYDTKTGKHTQLTTNTAEDRQPVLSADEKTLYFLSERSGSFNVFKMPVNDPARAEQLSKFSKHPVRFLSIGGGTLCFGYDGELYTMKEGGEPQKVAVSIITQDKANTDKFISISGGVSEMEVSPSGKEIAFIARGEVFVTSVGESFTKRLTNTPEQERFVTWGPDGKSVVYSSERDGKWSIFETKKVRGEEPFFYAATLINETPVLENESDNYLAQFSPDGKKMAYVKGRRSIVVRDVASGSETVLMDSSELFHMGDGDKYFTWSPDSEWLLIEWDVLLNNSEVLLMKADGSKRVNLNESGYYDSRPKWVNGGKQMIWFTNRDGLKSYATSGRSEQDVYAMFFTQEGWDNFNLSDEEFKLMKAVKEAEKKDKKDKKDKDKKDDDKKDDDKKDDEKKVEKLAFDWDNMDERTKRLTIHSSRLGDAVLSKDGEKLYYLSTFEKGANLWSTNLRTKATKMEMKIGSNGRLEWDKDMKNLYLLSGGRISKIDVAKSKKETVKISGEMAYDVEAERQAMFDHVWIRTNAVFYEPTFHGIDWNMMRTEYQKYLPSIGNSFELTEMLSEMLGELNVSHAGARYRSSGFTNPDKTASLGIFMNYDHKGNGILIDEVLAGGPLDKAAFNVKPGMIIEAINGETILANRDVASYLNRKEGEFTLLELVDPATKKRDTITMKPISLGEENGLLYKRWVKMNEKEVDEKSGGTLGYVHIPGMGDGPYRSIYQDMMGKYFNRKAMIVDTRFNGGGDLVADLAMFFTGTPFITYATEAKVVGGEPTSRWTKPTLALINEAQYSDGHCFACGYTDLKIGKTVGMPTPGTCSFAGWERLPDGSVWGVVPVSAKDINGNWMENNQTEPMIKVKNMPGVVDQGRDEQLERAIAELLKDVN</sequence>
<dbReference type="SUPFAM" id="SSF50156">
    <property type="entry name" value="PDZ domain-like"/>
    <property type="match status" value="1"/>
</dbReference>
<dbReference type="GO" id="GO:0005737">
    <property type="term" value="C:cytoplasm"/>
    <property type="evidence" value="ECO:0007669"/>
    <property type="project" value="UniProtKB-SubCell"/>
</dbReference>
<comment type="function">
    <text evidence="7">Degrades oligopeptides.</text>
</comment>
<dbReference type="Gene3D" id="2.120.10.60">
    <property type="entry name" value="Tricorn protease N-terminal domain"/>
    <property type="match status" value="2"/>
</dbReference>
<feature type="active site" description="Nucleophile" evidence="8">
    <location>
        <position position="988"/>
    </location>
</feature>
<evidence type="ECO:0000313" key="14">
    <source>
        <dbReference type="Proteomes" id="UP000321907"/>
    </source>
</evidence>
<feature type="signal peptide" evidence="11">
    <location>
        <begin position="1"/>
        <end position="18"/>
    </location>
</feature>
<dbReference type="Gene3D" id="3.30.750.44">
    <property type="match status" value="1"/>
</dbReference>
<gene>
    <name evidence="13" type="ORF">FUA23_08780</name>
</gene>
<dbReference type="PIRSF" id="PIRSF036421">
    <property type="entry name" value="Tricorn_protease"/>
    <property type="match status" value="1"/>
</dbReference>
<proteinExistence type="inferred from homology"/>
<comment type="subcellular location">
    <subcellularLocation>
        <location evidence="1 7">Cytoplasm</location>
    </subcellularLocation>
</comment>
<evidence type="ECO:0000256" key="6">
    <source>
        <dbReference type="ARBA" id="ARBA00022825"/>
    </source>
</evidence>
<feature type="site" description="Transition state stabilizer; via amide nitrogen" evidence="9">
    <location>
        <position position="989"/>
    </location>
</feature>
<feature type="region of interest" description="Disordered" evidence="10">
    <location>
        <begin position="568"/>
        <end position="591"/>
    </location>
</feature>
<evidence type="ECO:0000256" key="3">
    <source>
        <dbReference type="ARBA" id="ARBA00022490"/>
    </source>
</evidence>
<evidence type="ECO:0000256" key="4">
    <source>
        <dbReference type="ARBA" id="ARBA00022670"/>
    </source>
</evidence>
<comment type="caution">
    <text evidence="13">The sequence shown here is derived from an EMBL/GenBank/DDBJ whole genome shotgun (WGS) entry which is preliminary data.</text>
</comment>
<dbReference type="EMBL" id="VOXD01000011">
    <property type="protein sequence ID" value="TXF89772.1"/>
    <property type="molecule type" value="Genomic_DNA"/>
</dbReference>
<keyword evidence="5 7" id="KW-0378">Hydrolase</keyword>
<dbReference type="SMART" id="SM00245">
    <property type="entry name" value="TSPc"/>
    <property type="match status" value="1"/>
</dbReference>
<evidence type="ECO:0000256" key="2">
    <source>
        <dbReference type="ARBA" id="ARBA00008524"/>
    </source>
</evidence>
<dbReference type="Proteomes" id="UP000321907">
    <property type="component" value="Unassembled WGS sequence"/>
</dbReference>
<dbReference type="Pfam" id="PF07676">
    <property type="entry name" value="PD40"/>
    <property type="match status" value="1"/>
</dbReference>
<keyword evidence="6 7" id="KW-0720">Serine protease</keyword>
<dbReference type="PROSITE" id="PS50106">
    <property type="entry name" value="PDZ"/>
    <property type="match status" value="1"/>
</dbReference>
<dbReference type="PANTHER" id="PTHR43253">
    <property type="entry name" value="TRICORN PROTEASE HOMOLOG 2-RELATED"/>
    <property type="match status" value="1"/>
</dbReference>
<dbReference type="InterPro" id="IPR011042">
    <property type="entry name" value="6-blade_b-propeller_TolB-like"/>
</dbReference>
<keyword evidence="4 7" id="KW-0645">Protease</keyword>
<comment type="similarity">
    <text evidence="2 7">Belongs to the peptidase S41B family.</text>
</comment>
<dbReference type="InterPro" id="IPR036034">
    <property type="entry name" value="PDZ_sf"/>
</dbReference>
<accession>A0A5C7FU11</accession>
<keyword evidence="3 7" id="KW-0963">Cytoplasm</keyword>
<evidence type="ECO:0000256" key="5">
    <source>
        <dbReference type="ARBA" id="ARBA00022801"/>
    </source>
</evidence>
<keyword evidence="11" id="KW-0732">Signal</keyword>
<protein>
    <recommendedName>
        <fullName evidence="7">Tricorn protease homolog</fullName>
        <ecNumber evidence="7">3.4.21.-</ecNumber>
    </recommendedName>
</protein>
<dbReference type="RefSeq" id="WP_147930365.1">
    <property type="nucleotide sequence ID" value="NZ_VOXD01000011.1"/>
</dbReference>
<dbReference type="InterPro" id="IPR029045">
    <property type="entry name" value="ClpP/crotonase-like_dom_sf"/>
</dbReference>